<gene>
    <name evidence="4" type="ORF">CVT24_002044</name>
</gene>
<evidence type="ECO:0000256" key="1">
    <source>
        <dbReference type="ARBA" id="ARBA00022737"/>
    </source>
</evidence>
<keyword evidence="5" id="KW-1185">Reference proteome</keyword>
<dbReference type="InterPro" id="IPR011990">
    <property type="entry name" value="TPR-like_helical_dom_sf"/>
</dbReference>
<protein>
    <recommendedName>
        <fullName evidence="6">Pentacotripeptide-repeat region of PRORP domain-containing protein</fullName>
    </recommendedName>
</protein>
<dbReference type="PROSITE" id="PS51375">
    <property type="entry name" value="PPR"/>
    <property type="match status" value="1"/>
</dbReference>
<dbReference type="NCBIfam" id="TIGR00756">
    <property type="entry name" value="PPR"/>
    <property type="match status" value="1"/>
</dbReference>
<organism evidence="4 5">
    <name type="scientific">Panaeolus cyanescens</name>
    <dbReference type="NCBI Taxonomy" id="181874"/>
    <lineage>
        <taxon>Eukaryota</taxon>
        <taxon>Fungi</taxon>
        <taxon>Dikarya</taxon>
        <taxon>Basidiomycota</taxon>
        <taxon>Agaricomycotina</taxon>
        <taxon>Agaricomycetes</taxon>
        <taxon>Agaricomycetidae</taxon>
        <taxon>Agaricales</taxon>
        <taxon>Agaricineae</taxon>
        <taxon>Galeropsidaceae</taxon>
        <taxon>Panaeolus</taxon>
    </lineage>
</organism>
<dbReference type="AlphaFoldDB" id="A0A409YHN7"/>
<evidence type="ECO:0000313" key="4">
    <source>
        <dbReference type="EMBL" id="PPR02494.1"/>
    </source>
</evidence>
<accession>A0A409YHN7</accession>
<evidence type="ECO:0000256" key="3">
    <source>
        <dbReference type="SAM" id="MobiDB-lite"/>
    </source>
</evidence>
<dbReference type="Gene3D" id="1.25.40.10">
    <property type="entry name" value="Tetratricopeptide repeat domain"/>
    <property type="match status" value="2"/>
</dbReference>
<dbReference type="Pfam" id="PF13812">
    <property type="entry name" value="PPR_3"/>
    <property type="match status" value="1"/>
</dbReference>
<feature type="compositionally biased region" description="Basic residues" evidence="3">
    <location>
        <begin position="59"/>
        <end position="70"/>
    </location>
</feature>
<feature type="compositionally biased region" description="Basic and acidic residues" evidence="3">
    <location>
        <begin position="73"/>
        <end position="83"/>
    </location>
</feature>
<evidence type="ECO:0000313" key="5">
    <source>
        <dbReference type="Proteomes" id="UP000284842"/>
    </source>
</evidence>
<dbReference type="EMBL" id="NHTK01001168">
    <property type="protein sequence ID" value="PPR02494.1"/>
    <property type="molecule type" value="Genomic_DNA"/>
</dbReference>
<evidence type="ECO:0008006" key="6">
    <source>
        <dbReference type="Google" id="ProtNLM"/>
    </source>
</evidence>
<dbReference type="Pfam" id="PF01535">
    <property type="entry name" value="PPR"/>
    <property type="match status" value="1"/>
</dbReference>
<keyword evidence="1" id="KW-0677">Repeat</keyword>
<feature type="region of interest" description="Disordered" evidence="3">
    <location>
        <begin position="57"/>
        <end position="101"/>
    </location>
</feature>
<dbReference type="PANTHER" id="PTHR47933">
    <property type="entry name" value="PENTATRICOPEPTIDE REPEAT-CONTAINING PROTEIN 1, MITOCHONDRIAL"/>
    <property type="match status" value="1"/>
</dbReference>
<comment type="caution">
    <text evidence="4">The sequence shown here is derived from an EMBL/GenBank/DDBJ whole genome shotgun (WGS) entry which is preliminary data.</text>
</comment>
<dbReference type="PANTHER" id="PTHR47933:SF11">
    <property type="entry name" value="PENTATRICOPEPTIDE REPEAT-CONTAINING PROTEIN 2"/>
    <property type="match status" value="1"/>
</dbReference>
<feature type="region of interest" description="Disordered" evidence="3">
    <location>
        <begin position="141"/>
        <end position="163"/>
    </location>
</feature>
<proteinExistence type="predicted"/>
<dbReference type="InterPro" id="IPR051240">
    <property type="entry name" value="Mito_RNA-Proc/Resp"/>
</dbReference>
<dbReference type="Proteomes" id="UP000284842">
    <property type="component" value="Unassembled WGS sequence"/>
</dbReference>
<dbReference type="OrthoDB" id="1908178at2759"/>
<reference evidence="4 5" key="1">
    <citation type="journal article" date="2018" name="Evol. Lett.">
        <title>Horizontal gene cluster transfer increased hallucinogenic mushroom diversity.</title>
        <authorList>
            <person name="Reynolds H.T."/>
            <person name="Vijayakumar V."/>
            <person name="Gluck-Thaler E."/>
            <person name="Korotkin H.B."/>
            <person name="Matheny P.B."/>
            <person name="Slot J.C."/>
        </authorList>
    </citation>
    <scope>NUCLEOTIDE SEQUENCE [LARGE SCALE GENOMIC DNA]</scope>
    <source>
        <strain evidence="4 5">2629</strain>
    </source>
</reference>
<dbReference type="STRING" id="181874.A0A409YHN7"/>
<evidence type="ECO:0000256" key="2">
    <source>
        <dbReference type="PROSITE-ProRule" id="PRU00708"/>
    </source>
</evidence>
<dbReference type="GO" id="GO:0003729">
    <property type="term" value="F:mRNA binding"/>
    <property type="evidence" value="ECO:0007669"/>
    <property type="project" value="TreeGrafter"/>
</dbReference>
<dbReference type="InParanoid" id="A0A409YHN7"/>
<name>A0A409YHN7_9AGAR</name>
<feature type="repeat" description="PPR" evidence="2">
    <location>
        <begin position="453"/>
        <end position="488"/>
    </location>
</feature>
<dbReference type="InterPro" id="IPR002885">
    <property type="entry name" value="PPR_rpt"/>
</dbReference>
<sequence>MVTAVPFSYRAKSTNIPPPVIIGTQGGQKENFNGTATTHHFTLDQRILPHLPSAPLVPYRHRSRKMKKTTHPVAEEEKQDTQENRTPSQQEENEDDKHHPIDKLLYSTEISCSREPVKPVNFPLYLRAPLKRMITEINEAYSQRPSVPSGQERGDEEDLPGTASRLPYQFISDHILSSIRTLGTTNSVDDAWNAYVFLSDLIAANAMVNKHIPHIPFSHLHRLCRLLSRNRPKTHGQFLRLLAVLTYIRHHNGIIHVHEWNALIDHAGKGWRKTRPQNVKNAMSIFNDMAMGRMPGSVDFLPPEAAELSAMSSGTVVEPNIITYTTLISHAAGAMDSHSIIEVSAMLSKAGLPPNRITYLALLRYFTQKRNLGGLRSTLEKMKEQNLELGLDGVNSCIWAYGLAERLEIVMMIYRVLRHNHIPESCTESNNISSIATLLEDEFIIIQPEMQPDHITYTTVIQILAYHGHFDAALNVFLDMMSVQNMEERLVDRTTGDMEPLILPYQPTFPIFRALFLGFSRHATPPSQKHVPGSTLDQDWTHHKLQSIFDLFLQLPPDTDINHSTIYMIFKAFQKTSGGDMTLLRSIWEALDKRFKIEIKANSSSRLARLKNDIFGQDWTS</sequence>